<sequence length="112" mass="12556">MFVSVSTKEATTTTTTVCIFLFFRVFFFRLLLLSSLFAHLNILFFSNNSTLASSLFSSCEGPRSGHTIHRTGTLLRGRNGLPVGFSERARRKTATKELKNVTTESDESTLHF</sequence>
<evidence type="ECO:0000256" key="1">
    <source>
        <dbReference type="SAM" id="MobiDB-lite"/>
    </source>
</evidence>
<keyword evidence="2" id="KW-0472">Membrane</keyword>
<protein>
    <submittedName>
        <fullName evidence="3">(northern house mosquito) hypothetical protein</fullName>
    </submittedName>
</protein>
<dbReference type="EMBL" id="HBUE01355299">
    <property type="protein sequence ID" value="CAG6605314.1"/>
    <property type="molecule type" value="Transcribed_RNA"/>
</dbReference>
<name>A0A8D8L8R3_CULPI</name>
<evidence type="ECO:0000313" key="3">
    <source>
        <dbReference type="EMBL" id="CAG6605314.1"/>
    </source>
</evidence>
<dbReference type="EMBL" id="HBUE01248111">
    <property type="protein sequence ID" value="CAG6552979.1"/>
    <property type="molecule type" value="Transcribed_RNA"/>
</dbReference>
<feature type="transmembrane region" description="Helical" evidence="2">
    <location>
        <begin position="20"/>
        <end position="45"/>
    </location>
</feature>
<accession>A0A8D8L8R3</accession>
<dbReference type="AlphaFoldDB" id="A0A8D8L8R3"/>
<keyword evidence="2" id="KW-1133">Transmembrane helix</keyword>
<proteinExistence type="predicted"/>
<keyword evidence="2" id="KW-0812">Transmembrane</keyword>
<evidence type="ECO:0000256" key="2">
    <source>
        <dbReference type="SAM" id="Phobius"/>
    </source>
</evidence>
<feature type="region of interest" description="Disordered" evidence="1">
    <location>
        <begin position="91"/>
        <end position="112"/>
    </location>
</feature>
<organism evidence="3">
    <name type="scientific">Culex pipiens</name>
    <name type="common">House mosquito</name>
    <dbReference type="NCBI Taxonomy" id="7175"/>
    <lineage>
        <taxon>Eukaryota</taxon>
        <taxon>Metazoa</taxon>
        <taxon>Ecdysozoa</taxon>
        <taxon>Arthropoda</taxon>
        <taxon>Hexapoda</taxon>
        <taxon>Insecta</taxon>
        <taxon>Pterygota</taxon>
        <taxon>Neoptera</taxon>
        <taxon>Endopterygota</taxon>
        <taxon>Diptera</taxon>
        <taxon>Nematocera</taxon>
        <taxon>Culicoidea</taxon>
        <taxon>Culicidae</taxon>
        <taxon>Culicinae</taxon>
        <taxon>Culicini</taxon>
        <taxon>Culex</taxon>
        <taxon>Culex</taxon>
    </lineage>
</organism>
<reference evidence="3" key="1">
    <citation type="submission" date="2021-05" db="EMBL/GenBank/DDBJ databases">
        <authorList>
            <person name="Alioto T."/>
            <person name="Alioto T."/>
            <person name="Gomez Garrido J."/>
        </authorList>
    </citation>
    <scope>NUCLEOTIDE SEQUENCE</scope>
</reference>